<comment type="cofactor">
    <cofactor evidence="7">
        <name>heme</name>
        <dbReference type="ChEBI" id="CHEBI:30413"/>
    </cofactor>
</comment>
<protein>
    <recommendedName>
        <fullName evidence="7">Catalase-related peroxidase</fullName>
        <ecNumber evidence="7">1.11.1.-</ecNumber>
    </recommendedName>
</protein>
<dbReference type="EC" id="1.11.1.-" evidence="7"/>
<keyword evidence="4 7" id="KW-0479">Metal-binding</keyword>
<evidence type="ECO:0000256" key="5">
    <source>
        <dbReference type="ARBA" id="ARBA00023002"/>
    </source>
</evidence>
<evidence type="ECO:0000256" key="10">
    <source>
        <dbReference type="SAM" id="SignalP"/>
    </source>
</evidence>
<dbReference type="RefSeq" id="WP_088905386.1">
    <property type="nucleotide sequence ID" value="NZ_CP022272.1"/>
</dbReference>
<dbReference type="GO" id="GO:0042744">
    <property type="term" value="P:hydrogen peroxide catabolic process"/>
    <property type="evidence" value="ECO:0007669"/>
    <property type="project" value="TreeGrafter"/>
</dbReference>
<evidence type="ECO:0000256" key="2">
    <source>
        <dbReference type="ARBA" id="ARBA00022559"/>
    </source>
</evidence>
<dbReference type="CDD" id="cd08153">
    <property type="entry name" value="srpA_like"/>
    <property type="match status" value="1"/>
</dbReference>
<dbReference type="SUPFAM" id="SSF56634">
    <property type="entry name" value="Heme-dependent catalase-like"/>
    <property type="match status" value="1"/>
</dbReference>
<evidence type="ECO:0000313" key="13">
    <source>
        <dbReference type="Proteomes" id="UP000198233"/>
    </source>
</evidence>
<dbReference type="InterPro" id="IPR018028">
    <property type="entry name" value="Catalase"/>
</dbReference>
<dbReference type="PROSITE" id="PS51402">
    <property type="entry name" value="CATALASE_3"/>
    <property type="match status" value="1"/>
</dbReference>
<dbReference type="Proteomes" id="UP000198233">
    <property type="component" value="Chromosome"/>
</dbReference>
<dbReference type="GO" id="GO:0004096">
    <property type="term" value="F:catalase activity"/>
    <property type="evidence" value="ECO:0007669"/>
    <property type="project" value="InterPro"/>
</dbReference>
<dbReference type="Gene3D" id="2.40.180.10">
    <property type="entry name" value="Catalase core domain"/>
    <property type="match status" value="1"/>
</dbReference>
<accession>A0AAC9XPA6</accession>
<comment type="function">
    <text evidence="7">Has an organic peroxide-dependent peroxidase activity.</text>
</comment>
<gene>
    <name evidence="12" type="ORF">CFF01_15405</name>
</gene>
<keyword evidence="3 7" id="KW-0349">Heme</keyword>
<dbReference type="Pfam" id="PF00199">
    <property type="entry name" value="Catalase"/>
    <property type="match status" value="1"/>
</dbReference>
<comment type="similarity">
    <text evidence="1 7">Belongs to the catalase family.</text>
</comment>
<feature type="domain" description="Catalase core" evidence="11">
    <location>
        <begin position="14"/>
        <end position="325"/>
    </location>
</feature>
<dbReference type="GO" id="GO:0046872">
    <property type="term" value="F:metal ion binding"/>
    <property type="evidence" value="ECO:0007669"/>
    <property type="project" value="UniProtKB-KW"/>
</dbReference>
<keyword evidence="5 7" id="KW-0560">Oxidoreductase</keyword>
<proteinExistence type="inferred from homology"/>
<feature type="signal peptide" evidence="10">
    <location>
        <begin position="1"/>
        <end position="23"/>
    </location>
</feature>
<feature type="active site" evidence="8">
    <location>
        <position position="48"/>
    </location>
</feature>
<dbReference type="PANTHER" id="PTHR11465">
    <property type="entry name" value="CATALASE"/>
    <property type="match status" value="1"/>
</dbReference>
<evidence type="ECO:0000256" key="9">
    <source>
        <dbReference type="PIRSR" id="PIRSR000296-2"/>
    </source>
</evidence>
<dbReference type="InterPro" id="IPR024168">
    <property type="entry name" value="Catalase_SrpA-type_pred"/>
</dbReference>
<evidence type="ECO:0000256" key="3">
    <source>
        <dbReference type="ARBA" id="ARBA00022617"/>
    </source>
</evidence>
<keyword evidence="6 7" id="KW-0408">Iron</keyword>
<dbReference type="PANTHER" id="PTHR11465:SF9">
    <property type="entry name" value="CATALASE"/>
    <property type="match status" value="1"/>
</dbReference>
<dbReference type="EMBL" id="CP022272">
    <property type="protein sequence ID" value="ASJ97866.1"/>
    <property type="molecule type" value="Genomic_DNA"/>
</dbReference>
<evidence type="ECO:0000256" key="8">
    <source>
        <dbReference type="PIRSR" id="PIRSR000296-1"/>
    </source>
</evidence>
<dbReference type="GO" id="GO:0020037">
    <property type="term" value="F:heme binding"/>
    <property type="evidence" value="ECO:0007669"/>
    <property type="project" value="InterPro"/>
</dbReference>
<dbReference type="InterPro" id="IPR020835">
    <property type="entry name" value="Catalase_sf"/>
</dbReference>
<organism evidence="12 13">
    <name type="scientific">Shewanella marisflavi</name>
    <dbReference type="NCBI Taxonomy" id="260364"/>
    <lineage>
        <taxon>Bacteria</taxon>
        <taxon>Pseudomonadati</taxon>
        <taxon>Pseudomonadota</taxon>
        <taxon>Gammaproteobacteria</taxon>
        <taxon>Alteromonadales</taxon>
        <taxon>Shewanellaceae</taxon>
        <taxon>Shewanella</taxon>
    </lineage>
</organism>
<evidence type="ECO:0000256" key="1">
    <source>
        <dbReference type="ARBA" id="ARBA00005329"/>
    </source>
</evidence>
<evidence type="ECO:0000313" key="12">
    <source>
        <dbReference type="EMBL" id="ASJ97866.1"/>
    </source>
</evidence>
<dbReference type="GO" id="GO:0042542">
    <property type="term" value="P:response to hydrogen peroxide"/>
    <property type="evidence" value="ECO:0007669"/>
    <property type="project" value="TreeGrafter"/>
</dbReference>
<dbReference type="GO" id="GO:0005737">
    <property type="term" value="C:cytoplasm"/>
    <property type="evidence" value="ECO:0007669"/>
    <property type="project" value="TreeGrafter"/>
</dbReference>
<dbReference type="PIRSF" id="PIRSF000296">
    <property type="entry name" value="SrpA"/>
    <property type="match status" value="1"/>
</dbReference>
<evidence type="ECO:0000259" key="11">
    <source>
        <dbReference type="SMART" id="SM01060"/>
    </source>
</evidence>
<feature type="chain" id="PRO_5042236123" description="Catalase-related peroxidase" evidence="10">
    <location>
        <begin position="24"/>
        <end position="325"/>
    </location>
</feature>
<name>A0AAC9XPA6_9GAMM</name>
<dbReference type="AlphaFoldDB" id="A0AAC9XPA6"/>
<evidence type="ECO:0000256" key="7">
    <source>
        <dbReference type="PIRNR" id="PIRNR000296"/>
    </source>
</evidence>
<feature type="binding site" description="axial binding residue" evidence="9">
    <location>
        <position position="314"/>
    </location>
    <ligand>
        <name>heme</name>
        <dbReference type="ChEBI" id="CHEBI:30413"/>
    </ligand>
    <ligandPart>
        <name>Fe</name>
        <dbReference type="ChEBI" id="CHEBI:18248"/>
    </ligandPart>
</feature>
<dbReference type="InterPro" id="IPR011614">
    <property type="entry name" value="Catalase_core"/>
</dbReference>
<evidence type="ECO:0000256" key="6">
    <source>
        <dbReference type="ARBA" id="ARBA00023004"/>
    </source>
</evidence>
<keyword evidence="2 7" id="KW-0575">Peroxidase</keyword>
<sequence length="325" mass="35547">MGHLARLFFLLLPTFLLSSPANSAVQGNDFIEVFEQLSGKHPGVRKGHAKGVCALGSFSPSKEAALYSHANLFSGQDIKASIRFSMAGGNPYADETARSPRGIGVQFSLPNGAVHNIAGLTTPVFPGKDPETFLGLLKTLLPNEQGKVDFAKLAEYRQAHPSTLPQFNWLQSHNPPSSYSRAQYFGIHAFYLVDEKGQKTKFKWRLVPDEGELPLTEEQMAQLPKSFLAKKLQQELSDGQRSFDLQAIIGEAQDPVNDPSQAWPESRKVISLGKLTMHSAGDDHCEKINYDPNVLAKGVLASSDPVLKLRSVAYAISFAKRLSGN</sequence>
<dbReference type="Gene3D" id="1.20.1280.120">
    <property type="match status" value="1"/>
</dbReference>
<dbReference type="SMART" id="SM01060">
    <property type="entry name" value="Catalase"/>
    <property type="match status" value="1"/>
</dbReference>
<reference evidence="12 13" key="1">
    <citation type="submission" date="2017-06" db="EMBL/GenBank/DDBJ databases">
        <title>Complete genome sequence of Shewanella marisflavi EP1 associated with anaerobic 2,4-dinitrotoluene reduction and salt tolerance.</title>
        <authorList>
            <person name="Huang J."/>
        </authorList>
    </citation>
    <scope>NUCLEOTIDE SEQUENCE [LARGE SCALE GENOMIC DNA]</scope>
    <source>
        <strain evidence="12 13">EP1</strain>
    </source>
</reference>
<evidence type="ECO:0000256" key="4">
    <source>
        <dbReference type="ARBA" id="ARBA00022723"/>
    </source>
</evidence>
<keyword evidence="10" id="KW-0732">Signal</keyword>
<dbReference type="KEGG" id="smav:CFF01_15405"/>